<accession>A0ABT4T0C0</accession>
<dbReference type="InterPro" id="IPR035906">
    <property type="entry name" value="MetI-like_sf"/>
</dbReference>
<keyword evidence="10" id="KW-1185">Reference proteome</keyword>
<keyword evidence="5 7" id="KW-1133">Transmembrane helix</keyword>
<feature type="transmembrane region" description="Helical" evidence="7">
    <location>
        <begin position="150"/>
        <end position="169"/>
    </location>
</feature>
<keyword evidence="4 7" id="KW-0812">Transmembrane</keyword>
<evidence type="ECO:0000256" key="4">
    <source>
        <dbReference type="ARBA" id="ARBA00022692"/>
    </source>
</evidence>
<dbReference type="Proteomes" id="UP001212498">
    <property type="component" value="Unassembled WGS sequence"/>
</dbReference>
<feature type="transmembrane region" description="Helical" evidence="7">
    <location>
        <begin position="94"/>
        <end position="114"/>
    </location>
</feature>
<dbReference type="PANTHER" id="PTHR30151">
    <property type="entry name" value="ALKANE SULFONATE ABC TRANSPORTER-RELATED, MEMBRANE SUBUNIT"/>
    <property type="match status" value="1"/>
</dbReference>
<protein>
    <submittedName>
        <fullName evidence="9">ABC transporter permease</fullName>
    </submittedName>
</protein>
<dbReference type="InterPro" id="IPR000515">
    <property type="entry name" value="MetI-like"/>
</dbReference>
<keyword evidence="3" id="KW-1003">Cell membrane</keyword>
<dbReference type="Pfam" id="PF00528">
    <property type="entry name" value="BPD_transp_1"/>
    <property type="match status" value="1"/>
</dbReference>
<evidence type="ECO:0000256" key="1">
    <source>
        <dbReference type="ARBA" id="ARBA00004651"/>
    </source>
</evidence>
<evidence type="ECO:0000256" key="5">
    <source>
        <dbReference type="ARBA" id="ARBA00022989"/>
    </source>
</evidence>
<comment type="similarity">
    <text evidence="7">Belongs to the binding-protein-dependent transport system permease family.</text>
</comment>
<feature type="transmembrane region" description="Helical" evidence="7">
    <location>
        <begin position="213"/>
        <end position="234"/>
    </location>
</feature>
<gene>
    <name evidence="9" type="ORF">OUY24_18150</name>
</gene>
<proteinExistence type="inferred from homology"/>
<name>A0ABT4T0C0_9ACTN</name>
<dbReference type="PANTHER" id="PTHR30151:SF38">
    <property type="entry name" value="ALIPHATIC SULFONATES TRANSPORT PERMEASE PROTEIN SSUC-RELATED"/>
    <property type="match status" value="1"/>
</dbReference>
<feature type="transmembrane region" description="Helical" evidence="7">
    <location>
        <begin position="126"/>
        <end position="144"/>
    </location>
</feature>
<evidence type="ECO:0000313" key="10">
    <source>
        <dbReference type="Proteomes" id="UP001212498"/>
    </source>
</evidence>
<keyword evidence="2 7" id="KW-0813">Transport</keyword>
<evidence type="ECO:0000256" key="6">
    <source>
        <dbReference type="ARBA" id="ARBA00023136"/>
    </source>
</evidence>
<dbReference type="CDD" id="cd06261">
    <property type="entry name" value="TM_PBP2"/>
    <property type="match status" value="1"/>
</dbReference>
<dbReference type="SUPFAM" id="SSF161098">
    <property type="entry name" value="MetI-like"/>
    <property type="match status" value="1"/>
</dbReference>
<keyword evidence="6 7" id="KW-0472">Membrane</keyword>
<dbReference type="EMBL" id="JAPNUD010000044">
    <property type="protein sequence ID" value="MDA0642560.1"/>
    <property type="molecule type" value="Genomic_DNA"/>
</dbReference>
<evidence type="ECO:0000259" key="8">
    <source>
        <dbReference type="PROSITE" id="PS50928"/>
    </source>
</evidence>
<comment type="subcellular location">
    <subcellularLocation>
        <location evidence="1 7">Cell membrane</location>
        <topology evidence="1 7">Multi-pass membrane protein</topology>
    </subcellularLocation>
</comment>
<evidence type="ECO:0000256" key="2">
    <source>
        <dbReference type="ARBA" id="ARBA00022448"/>
    </source>
</evidence>
<feature type="transmembrane region" description="Helical" evidence="7">
    <location>
        <begin position="246"/>
        <end position="267"/>
    </location>
</feature>
<feature type="domain" description="ABC transmembrane type-1" evidence="8">
    <location>
        <begin position="84"/>
        <end position="264"/>
    </location>
</feature>
<dbReference type="Gene3D" id="1.10.3720.10">
    <property type="entry name" value="MetI-like"/>
    <property type="match status" value="1"/>
</dbReference>
<dbReference type="PROSITE" id="PS50928">
    <property type="entry name" value="ABC_TM1"/>
    <property type="match status" value="1"/>
</dbReference>
<evidence type="ECO:0000256" key="3">
    <source>
        <dbReference type="ARBA" id="ARBA00022475"/>
    </source>
</evidence>
<evidence type="ECO:0000313" key="9">
    <source>
        <dbReference type="EMBL" id="MDA0642560.1"/>
    </source>
</evidence>
<dbReference type="RefSeq" id="WP_271277071.1">
    <property type="nucleotide sequence ID" value="NZ_BAABFD010000005.1"/>
</dbReference>
<organism evidence="9 10">
    <name type="scientific">Nonomuraea ferruginea</name>
    <dbReference type="NCBI Taxonomy" id="46174"/>
    <lineage>
        <taxon>Bacteria</taxon>
        <taxon>Bacillati</taxon>
        <taxon>Actinomycetota</taxon>
        <taxon>Actinomycetes</taxon>
        <taxon>Streptosporangiales</taxon>
        <taxon>Streptosporangiaceae</taxon>
        <taxon>Nonomuraea</taxon>
    </lineage>
</organism>
<comment type="caution">
    <text evidence="9">The sequence shown here is derived from an EMBL/GenBank/DDBJ whole genome shotgun (WGS) entry which is preliminary data.</text>
</comment>
<reference evidence="9 10" key="1">
    <citation type="submission" date="2022-11" db="EMBL/GenBank/DDBJ databases">
        <title>Nonomuraea corallina sp. nov., a new species of the genus Nonomuraea isolated from sea side sediment in Thai sea.</title>
        <authorList>
            <person name="Ngamcharungchit C."/>
            <person name="Matsumoto A."/>
            <person name="Suriyachadkun C."/>
            <person name="Panbangred W."/>
            <person name="Inahashi Y."/>
            <person name="Intra B."/>
        </authorList>
    </citation>
    <scope>NUCLEOTIDE SEQUENCE [LARGE SCALE GENOMIC DNA]</scope>
    <source>
        <strain evidence="9 10">DSM 43553</strain>
    </source>
</reference>
<evidence type="ECO:0000256" key="7">
    <source>
        <dbReference type="RuleBase" id="RU363032"/>
    </source>
</evidence>
<sequence length="281" mass="29713">MSSSAVPSGSVPADMIRGAPPTFVPRLLTAVATRGRRLIGLAVLLVAWQVGASRGLLGTATPPPTQVLEAGAELIRSGELPVHLLASLERVAKGLSLGLTVGLVLGLAAGLFRIAEDIIDAPLQALRMLPHLALVPVFIIWFGIGETAKVALITIGPIFPLYINVFHGIRSVDERIVESARSCGVRGLALIRKVILPGALPQILVGLRQSLGIGWLSLVVAEMTATTSGIGFLVTDAKEFLRTDVVFVVLVVYALLGLTTDLAVRAIERRALAWRRGLVAR</sequence>